<dbReference type="GO" id="GO:0008408">
    <property type="term" value="F:3'-5' exonuclease activity"/>
    <property type="evidence" value="ECO:0007669"/>
    <property type="project" value="TreeGrafter"/>
</dbReference>
<proteinExistence type="predicted"/>
<dbReference type="GO" id="GO:0003676">
    <property type="term" value="F:nucleic acid binding"/>
    <property type="evidence" value="ECO:0007669"/>
    <property type="project" value="InterPro"/>
</dbReference>
<keyword evidence="6" id="KW-1185">Reference proteome</keyword>
<dbReference type="Pfam" id="PF00929">
    <property type="entry name" value="RNase_T"/>
    <property type="match status" value="1"/>
</dbReference>
<dbReference type="GeneID" id="55004080"/>
<dbReference type="EMBL" id="MH816966">
    <property type="protein sequence ID" value="AYD85468.1"/>
    <property type="molecule type" value="Genomic_DNA"/>
</dbReference>
<evidence type="ECO:0000256" key="2">
    <source>
        <dbReference type="ARBA" id="ARBA00022801"/>
    </source>
</evidence>
<evidence type="ECO:0000256" key="3">
    <source>
        <dbReference type="ARBA" id="ARBA00022839"/>
    </source>
</evidence>
<dbReference type="InterPro" id="IPR013520">
    <property type="entry name" value="Ribonucl_H"/>
</dbReference>
<dbReference type="PANTHER" id="PTHR30231:SF4">
    <property type="entry name" value="PROTEIN NEN2"/>
    <property type="match status" value="1"/>
</dbReference>
<dbReference type="Proteomes" id="UP000268320">
    <property type="component" value="Genome"/>
</dbReference>
<dbReference type="PANTHER" id="PTHR30231">
    <property type="entry name" value="DNA POLYMERASE III SUBUNIT EPSILON"/>
    <property type="match status" value="1"/>
</dbReference>
<dbReference type="InterPro" id="IPR012337">
    <property type="entry name" value="RNaseH-like_sf"/>
</dbReference>
<sequence length="180" mass="20775">MLFLPYDFETTGLTVHPKAPLGMQPRPIEFAGLLTDGKEILETFEFIINPEIVIEEIITKITGLTNEDLECNPPFIHFVPQLKDIFKKTDATIAHNHAFDKNILDYALQREGLTLGDVNFPEINICTVEQTLPIFGRRVKLQELYELYFGKYEQKHRALDDVILLHKVCQQIGVYDIWSK</sequence>
<keyword evidence="3" id="KW-0269">Exonuclease</keyword>
<evidence type="ECO:0000256" key="1">
    <source>
        <dbReference type="ARBA" id="ARBA00022722"/>
    </source>
</evidence>
<dbReference type="CDD" id="cd06127">
    <property type="entry name" value="DEDDh"/>
    <property type="match status" value="1"/>
</dbReference>
<feature type="domain" description="Exonuclease" evidence="4">
    <location>
        <begin position="2"/>
        <end position="179"/>
    </location>
</feature>
<dbReference type="InterPro" id="IPR036397">
    <property type="entry name" value="RNaseH_sf"/>
</dbReference>
<evidence type="ECO:0000313" key="6">
    <source>
        <dbReference type="Proteomes" id="UP000268320"/>
    </source>
</evidence>
<keyword evidence="1" id="KW-0540">Nuclease</keyword>
<name>A0A386KIJ4_9CAUD</name>
<reference evidence="5 6" key="1">
    <citation type="submission" date="2018-08" db="EMBL/GenBank/DDBJ databases">
        <title>Characterization and Complete Genome Sequence Analysis of a Lytic Bacteriophage FEC19 infecting Escherichia coli O157:H7.</title>
        <authorList>
            <person name="Fan C."/>
            <person name="Zhao C."/>
            <person name="Tie D."/>
            <person name="Sun Y."/>
        </authorList>
    </citation>
    <scope>NUCLEOTIDE SEQUENCE [LARGE SCALE GENOMIC DNA]</scope>
</reference>
<dbReference type="KEGG" id="vg:55004080"/>
<evidence type="ECO:0000259" key="4">
    <source>
        <dbReference type="SMART" id="SM00479"/>
    </source>
</evidence>
<accession>A0A386KIJ4</accession>
<dbReference type="SMART" id="SM00479">
    <property type="entry name" value="EXOIII"/>
    <property type="match status" value="1"/>
</dbReference>
<keyword evidence="2" id="KW-0378">Hydrolase</keyword>
<evidence type="ECO:0000313" key="5">
    <source>
        <dbReference type="EMBL" id="AYD85468.1"/>
    </source>
</evidence>
<dbReference type="Gene3D" id="3.30.420.10">
    <property type="entry name" value="Ribonuclease H-like superfamily/Ribonuclease H"/>
    <property type="match status" value="1"/>
</dbReference>
<dbReference type="RefSeq" id="YP_009813005.1">
    <property type="nucleotide sequence ID" value="NC_048073.1"/>
</dbReference>
<dbReference type="SUPFAM" id="SSF53098">
    <property type="entry name" value="Ribonuclease H-like"/>
    <property type="match status" value="1"/>
</dbReference>
<protein>
    <recommendedName>
        <fullName evidence="4">Exonuclease domain-containing protein</fullName>
    </recommendedName>
</protein>
<organism evidence="5 6">
    <name type="scientific">Escherichia phage FEC19</name>
    <dbReference type="NCBI Taxonomy" id="2315486"/>
    <lineage>
        <taxon>Viruses</taxon>
        <taxon>Duplodnaviria</taxon>
        <taxon>Heunggongvirae</taxon>
        <taxon>Uroviricota</taxon>
        <taxon>Caudoviricetes</taxon>
        <taxon>Lindbergviridae</taxon>
        <taxon>Wifcevirus</taxon>
        <taxon>Wifcevirus FEC19</taxon>
    </lineage>
</organism>